<dbReference type="EMBL" id="BPVZ01000054">
    <property type="protein sequence ID" value="GKV19996.1"/>
    <property type="molecule type" value="Genomic_DNA"/>
</dbReference>
<gene>
    <name evidence="2" type="ORF">SLEP1_g30180</name>
</gene>
<protein>
    <submittedName>
        <fullName evidence="2">Uncharacterized protein</fullName>
    </submittedName>
</protein>
<feature type="compositionally biased region" description="Polar residues" evidence="1">
    <location>
        <begin position="1"/>
        <end position="18"/>
    </location>
</feature>
<feature type="region of interest" description="Disordered" evidence="1">
    <location>
        <begin position="1"/>
        <end position="51"/>
    </location>
</feature>
<feature type="compositionally biased region" description="Basic and acidic residues" evidence="1">
    <location>
        <begin position="41"/>
        <end position="51"/>
    </location>
</feature>
<evidence type="ECO:0000313" key="2">
    <source>
        <dbReference type="EMBL" id="GKV19996.1"/>
    </source>
</evidence>
<sequence>MLDGRNNTNVRLLSSAGSQGRVGRNRRGIKVHPQGGTAKTSKSELHRMFFH</sequence>
<proteinExistence type="predicted"/>
<reference evidence="2 3" key="1">
    <citation type="journal article" date="2021" name="Commun. Biol.">
        <title>The genome of Shorea leprosula (Dipterocarpaceae) highlights the ecological relevance of drought in aseasonal tropical rainforests.</title>
        <authorList>
            <person name="Ng K.K.S."/>
            <person name="Kobayashi M.J."/>
            <person name="Fawcett J.A."/>
            <person name="Hatakeyama M."/>
            <person name="Paape T."/>
            <person name="Ng C.H."/>
            <person name="Ang C.C."/>
            <person name="Tnah L.H."/>
            <person name="Lee C.T."/>
            <person name="Nishiyama T."/>
            <person name="Sese J."/>
            <person name="O'Brien M.J."/>
            <person name="Copetti D."/>
            <person name="Mohd Noor M.I."/>
            <person name="Ong R.C."/>
            <person name="Putra M."/>
            <person name="Sireger I.Z."/>
            <person name="Indrioko S."/>
            <person name="Kosugi Y."/>
            <person name="Izuno A."/>
            <person name="Isagi Y."/>
            <person name="Lee S.L."/>
            <person name="Shimizu K.K."/>
        </authorList>
    </citation>
    <scope>NUCLEOTIDE SEQUENCE [LARGE SCALE GENOMIC DNA]</scope>
    <source>
        <strain evidence="2">214</strain>
    </source>
</reference>
<organism evidence="2 3">
    <name type="scientific">Rubroshorea leprosula</name>
    <dbReference type="NCBI Taxonomy" id="152421"/>
    <lineage>
        <taxon>Eukaryota</taxon>
        <taxon>Viridiplantae</taxon>
        <taxon>Streptophyta</taxon>
        <taxon>Embryophyta</taxon>
        <taxon>Tracheophyta</taxon>
        <taxon>Spermatophyta</taxon>
        <taxon>Magnoliopsida</taxon>
        <taxon>eudicotyledons</taxon>
        <taxon>Gunneridae</taxon>
        <taxon>Pentapetalae</taxon>
        <taxon>rosids</taxon>
        <taxon>malvids</taxon>
        <taxon>Malvales</taxon>
        <taxon>Dipterocarpaceae</taxon>
        <taxon>Rubroshorea</taxon>
    </lineage>
</organism>
<dbReference type="Proteomes" id="UP001054252">
    <property type="component" value="Unassembled WGS sequence"/>
</dbReference>
<comment type="caution">
    <text evidence="2">The sequence shown here is derived from an EMBL/GenBank/DDBJ whole genome shotgun (WGS) entry which is preliminary data.</text>
</comment>
<name>A0AAV5K5J7_9ROSI</name>
<accession>A0AAV5K5J7</accession>
<dbReference type="AlphaFoldDB" id="A0AAV5K5J7"/>
<evidence type="ECO:0000256" key="1">
    <source>
        <dbReference type="SAM" id="MobiDB-lite"/>
    </source>
</evidence>
<evidence type="ECO:0000313" key="3">
    <source>
        <dbReference type="Proteomes" id="UP001054252"/>
    </source>
</evidence>
<keyword evidence="3" id="KW-1185">Reference proteome</keyword>